<dbReference type="Gene3D" id="3.10.100.10">
    <property type="entry name" value="Mannose-Binding Protein A, subunit A"/>
    <property type="match status" value="1"/>
</dbReference>
<dbReference type="SMART" id="SM00034">
    <property type="entry name" value="CLECT"/>
    <property type="match status" value="1"/>
</dbReference>
<proteinExistence type="predicted"/>
<dbReference type="InterPro" id="IPR033992">
    <property type="entry name" value="NKR-like_CTLD"/>
</dbReference>
<dbReference type="InterPro" id="IPR050828">
    <property type="entry name" value="C-type_lectin/matrix_domain"/>
</dbReference>
<accession>A0A9D4B7P1</accession>
<evidence type="ECO:0000256" key="2">
    <source>
        <dbReference type="ARBA" id="ARBA00022734"/>
    </source>
</evidence>
<comment type="subcellular location">
    <subcellularLocation>
        <location evidence="1">Cell membrane</location>
        <topology evidence="1">Single-pass type II membrane protein</topology>
    </subcellularLocation>
</comment>
<dbReference type="GO" id="GO:0005886">
    <property type="term" value="C:plasma membrane"/>
    <property type="evidence" value="ECO:0007669"/>
    <property type="project" value="UniProtKB-SubCell"/>
</dbReference>
<evidence type="ECO:0000259" key="4">
    <source>
        <dbReference type="PROSITE" id="PS50041"/>
    </source>
</evidence>
<protein>
    <recommendedName>
        <fullName evidence="4">C-type lectin domain-containing protein</fullName>
    </recommendedName>
</protein>
<sequence length="313" mass="36358">MRQDIIWWQLPMALSTCSGRDEGYKMVVRDRFEAGMRELVCFTQHLLEAEADPNAHEKIRERIEAASREMSAADDELGRQLKTVDSRTEELVVKKKSLQDEQEEKKENLKRLRIQLDSCRRSEREAREMLERANRQLGEMQAELQRQREEAERNRLTRDIGIGLMFIPFLGTIAVGRFNSLLAAKGPYCPDGWVGFLGKCYYFSETEGNWTYSQKNCSALGASLAVTDTFRDLVFMLRHKGLFEHWIGLRRDQEGQPWKWPNGTEFNNLFEIQGEGDCVYLNNNYARIVGCGLEKHWICSKRDGYTARKQNAL</sequence>
<dbReference type="GO" id="GO:0030246">
    <property type="term" value="F:carbohydrate binding"/>
    <property type="evidence" value="ECO:0007669"/>
    <property type="project" value="UniProtKB-KW"/>
</dbReference>
<dbReference type="InterPro" id="IPR016187">
    <property type="entry name" value="CTDL_fold"/>
</dbReference>
<dbReference type="Proteomes" id="UP000827986">
    <property type="component" value="Unassembled WGS sequence"/>
</dbReference>
<comment type="caution">
    <text evidence="5">The sequence shown here is derived from an EMBL/GenBank/DDBJ whole genome shotgun (WGS) entry which is preliminary data.</text>
</comment>
<organism evidence="5 6">
    <name type="scientific">Mauremys mutica</name>
    <name type="common">yellowpond turtle</name>
    <dbReference type="NCBI Taxonomy" id="74926"/>
    <lineage>
        <taxon>Eukaryota</taxon>
        <taxon>Metazoa</taxon>
        <taxon>Chordata</taxon>
        <taxon>Craniata</taxon>
        <taxon>Vertebrata</taxon>
        <taxon>Euteleostomi</taxon>
        <taxon>Archelosauria</taxon>
        <taxon>Testudinata</taxon>
        <taxon>Testudines</taxon>
        <taxon>Cryptodira</taxon>
        <taxon>Durocryptodira</taxon>
        <taxon>Testudinoidea</taxon>
        <taxon>Geoemydidae</taxon>
        <taxon>Geoemydinae</taxon>
        <taxon>Mauremys</taxon>
    </lineage>
</organism>
<dbReference type="PANTHER" id="PTHR45710:SF35">
    <property type="entry name" value="C-TYPE LECTIN DOMAIN FAMILY 2 MEMBER D"/>
    <property type="match status" value="1"/>
</dbReference>
<feature type="coiled-coil region" evidence="3">
    <location>
        <begin position="56"/>
        <end position="159"/>
    </location>
</feature>
<evidence type="ECO:0000256" key="1">
    <source>
        <dbReference type="ARBA" id="ARBA00004401"/>
    </source>
</evidence>
<dbReference type="EMBL" id="JAHDVG010000466">
    <property type="protein sequence ID" value="KAH1183435.1"/>
    <property type="molecule type" value="Genomic_DNA"/>
</dbReference>
<dbReference type="AlphaFoldDB" id="A0A9D4B7P1"/>
<dbReference type="CDD" id="cd03593">
    <property type="entry name" value="CLECT_NK_receptors_like"/>
    <property type="match status" value="1"/>
</dbReference>
<dbReference type="InterPro" id="IPR001304">
    <property type="entry name" value="C-type_lectin-like"/>
</dbReference>
<feature type="domain" description="C-type lectin" evidence="4">
    <location>
        <begin position="196"/>
        <end position="300"/>
    </location>
</feature>
<reference evidence="5" key="1">
    <citation type="submission" date="2021-09" db="EMBL/GenBank/DDBJ databases">
        <title>The genome of Mauremys mutica provides insights into the evolution of semi-aquatic lifestyle.</title>
        <authorList>
            <person name="Gong S."/>
            <person name="Gao Y."/>
        </authorList>
    </citation>
    <scope>NUCLEOTIDE SEQUENCE</scope>
    <source>
        <strain evidence="5">MM-2020</strain>
        <tissue evidence="5">Muscle</tissue>
    </source>
</reference>
<evidence type="ECO:0000313" key="6">
    <source>
        <dbReference type="Proteomes" id="UP000827986"/>
    </source>
</evidence>
<keyword evidence="3" id="KW-0175">Coiled coil</keyword>
<dbReference type="PROSITE" id="PS50041">
    <property type="entry name" value="C_TYPE_LECTIN_2"/>
    <property type="match status" value="1"/>
</dbReference>
<evidence type="ECO:0000256" key="3">
    <source>
        <dbReference type="SAM" id="Coils"/>
    </source>
</evidence>
<keyword evidence="2" id="KW-0430">Lectin</keyword>
<dbReference type="SUPFAM" id="SSF56436">
    <property type="entry name" value="C-type lectin-like"/>
    <property type="match status" value="1"/>
</dbReference>
<keyword evidence="6" id="KW-1185">Reference proteome</keyword>
<evidence type="ECO:0000313" key="5">
    <source>
        <dbReference type="EMBL" id="KAH1183435.1"/>
    </source>
</evidence>
<dbReference type="PANTHER" id="PTHR45710">
    <property type="entry name" value="C-TYPE LECTIN DOMAIN-CONTAINING PROTEIN 180"/>
    <property type="match status" value="1"/>
</dbReference>
<name>A0A9D4B7P1_9SAUR</name>
<dbReference type="InterPro" id="IPR016186">
    <property type="entry name" value="C-type_lectin-like/link_sf"/>
</dbReference>
<gene>
    <name evidence="5" type="ORF">KIL84_004927</name>
</gene>
<dbReference type="Pfam" id="PF00059">
    <property type="entry name" value="Lectin_C"/>
    <property type="match status" value="1"/>
</dbReference>